<evidence type="ECO:0000256" key="1">
    <source>
        <dbReference type="SAM" id="MobiDB-lite"/>
    </source>
</evidence>
<dbReference type="Gene3D" id="1.10.245.10">
    <property type="entry name" value="SWIB/MDM2 domain"/>
    <property type="match status" value="1"/>
</dbReference>
<dbReference type="InterPro" id="IPR036885">
    <property type="entry name" value="SWIB_MDM2_dom_sf"/>
</dbReference>
<feature type="domain" description="DM2" evidence="2">
    <location>
        <begin position="292"/>
        <end position="369"/>
    </location>
</feature>
<dbReference type="PANTHER" id="PTHR13844">
    <property type="entry name" value="SWI/SNF-RELATED MATRIX-ASSOCIATED ACTIN-DEPENDENT REGULATOR OF CHROMATIN SUBFAMILY D"/>
    <property type="match status" value="1"/>
</dbReference>
<evidence type="ECO:0008006" key="6">
    <source>
        <dbReference type="Google" id="ProtNLM"/>
    </source>
</evidence>
<dbReference type="InterPro" id="IPR003121">
    <property type="entry name" value="SWIB_MDM2_domain"/>
</dbReference>
<dbReference type="InterPro" id="IPR001163">
    <property type="entry name" value="Sm_dom_euk/arc"/>
</dbReference>
<evidence type="ECO:0000259" key="3">
    <source>
        <dbReference type="PROSITE" id="PS52002"/>
    </source>
</evidence>
<dbReference type="GO" id="GO:0032991">
    <property type="term" value="C:protein-containing complex"/>
    <property type="evidence" value="ECO:0007669"/>
    <property type="project" value="UniProtKB-ARBA"/>
</dbReference>
<dbReference type="InterPro" id="IPR019835">
    <property type="entry name" value="SWIB_domain"/>
</dbReference>
<dbReference type="CDD" id="cd10567">
    <property type="entry name" value="SWIB-MDM2_like"/>
    <property type="match status" value="1"/>
</dbReference>
<organism evidence="4 5">
    <name type="scientific">Friedmanniomyces endolithicus</name>
    <dbReference type="NCBI Taxonomy" id="329885"/>
    <lineage>
        <taxon>Eukaryota</taxon>
        <taxon>Fungi</taxon>
        <taxon>Dikarya</taxon>
        <taxon>Ascomycota</taxon>
        <taxon>Pezizomycotina</taxon>
        <taxon>Dothideomycetes</taxon>
        <taxon>Dothideomycetidae</taxon>
        <taxon>Mycosphaerellales</taxon>
        <taxon>Teratosphaeriaceae</taxon>
        <taxon>Friedmanniomyces</taxon>
    </lineage>
</organism>
<feature type="compositionally biased region" description="Pro residues" evidence="1">
    <location>
        <begin position="113"/>
        <end position="128"/>
    </location>
</feature>
<name>A0A4U0VHT0_9PEZI</name>
<dbReference type="AlphaFoldDB" id="A0A4U0VHT0"/>
<protein>
    <recommendedName>
        <fullName evidence="6">DM2 domain-containing protein</fullName>
    </recommendedName>
</protein>
<dbReference type="SUPFAM" id="SSF50182">
    <property type="entry name" value="Sm-like ribonucleoproteins"/>
    <property type="match status" value="1"/>
</dbReference>
<dbReference type="SMART" id="SM00651">
    <property type="entry name" value="Sm"/>
    <property type="match status" value="1"/>
</dbReference>
<accession>A0A4U0VHT0</accession>
<dbReference type="SUPFAM" id="SSF47592">
    <property type="entry name" value="SWIB/MDM2 domain"/>
    <property type="match status" value="1"/>
</dbReference>
<dbReference type="Pfam" id="PF02201">
    <property type="entry name" value="SWIB"/>
    <property type="match status" value="1"/>
</dbReference>
<dbReference type="CDD" id="cd01717">
    <property type="entry name" value="Sm_B"/>
    <property type="match status" value="1"/>
</dbReference>
<feature type="compositionally biased region" description="Low complexity" evidence="1">
    <location>
        <begin position="237"/>
        <end position="248"/>
    </location>
</feature>
<comment type="caution">
    <text evidence="4">The sequence shown here is derived from an EMBL/GenBank/DDBJ whole genome shotgun (WGS) entry which is preliminary data.</text>
</comment>
<dbReference type="STRING" id="329885.A0A4U0VHT0"/>
<sequence>MKDGRQLVGQMLAFDKHMNLVLADCEEYRKVKRKTKTNAPPGAGAAQQTVETEEKRMLGLAIVRGAHVVSCSVDGPPPADPTARLGTSAPGGGAPSVMQAGPAGFAPPGFGGGPPPGFAPQGFQPPPNGRGLIMERFDKVQREREAHTNDNSEKPAPPTTNGVSHAKKATNGAAVKTESASASPSNKRKADDSDDSDSLSDVKDSPPPKKIKKAVKSKSQAETDEQIARRLQAEFSAGTGRATRGGATNKKKPIVKKAAKAKKKSATKVHSDDDSAVESSGSPKPEKEKKGGFHKLMNLSEPLQALLGVSQLSRPQTVKQIWAYVKERELQDPSDKRQIRCDEPMRAVFKSDKVHMFTMNKILSPQLYPAEEV</sequence>
<proteinExistence type="predicted"/>
<dbReference type="InterPro" id="IPR047575">
    <property type="entry name" value="Sm"/>
</dbReference>
<dbReference type="GO" id="GO:0003723">
    <property type="term" value="F:RNA binding"/>
    <property type="evidence" value="ECO:0007669"/>
    <property type="project" value="InterPro"/>
</dbReference>
<dbReference type="Gene3D" id="2.30.30.100">
    <property type="match status" value="1"/>
</dbReference>
<dbReference type="Proteomes" id="UP000310066">
    <property type="component" value="Unassembled WGS sequence"/>
</dbReference>
<dbReference type="Pfam" id="PF01423">
    <property type="entry name" value="LSM"/>
    <property type="match status" value="1"/>
</dbReference>
<evidence type="ECO:0000259" key="2">
    <source>
        <dbReference type="PROSITE" id="PS51925"/>
    </source>
</evidence>
<dbReference type="PROSITE" id="PS51925">
    <property type="entry name" value="SWIB_MDM2"/>
    <property type="match status" value="1"/>
</dbReference>
<feature type="compositionally biased region" description="Basic residues" evidence="1">
    <location>
        <begin position="249"/>
        <end position="267"/>
    </location>
</feature>
<feature type="compositionally biased region" description="Basic and acidic residues" evidence="1">
    <location>
        <begin position="133"/>
        <end position="153"/>
    </location>
</feature>
<evidence type="ECO:0000313" key="5">
    <source>
        <dbReference type="Proteomes" id="UP000310066"/>
    </source>
</evidence>
<feature type="compositionally biased region" description="Low complexity" evidence="1">
    <location>
        <begin position="99"/>
        <end position="108"/>
    </location>
</feature>
<feature type="region of interest" description="Disordered" evidence="1">
    <location>
        <begin position="77"/>
        <end position="291"/>
    </location>
</feature>
<gene>
    <name evidence="4" type="ORF">B0A54_00830</name>
</gene>
<reference evidence="4 5" key="1">
    <citation type="submission" date="2017-03" db="EMBL/GenBank/DDBJ databases">
        <title>Genomes of endolithic fungi from Antarctica.</title>
        <authorList>
            <person name="Coleine C."/>
            <person name="Masonjones S."/>
            <person name="Stajich J.E."/>
        </authorList>
    </citation>
    <scope>NUCLEOTIDE SEQUENCE [LARGE SCALE GENOMIC DNA]</scope>
    <source>
        <strain evidence="4 5">CCFEE 5311</strain>
    </source>
</reference>
<feature type="domain" description="Sm" evidence="3">
    <location>
        <begin position="1"/>
        <end position="77"/>
    </location>
</feature>
<dbReference type="InterPro" id="IPR010920">
    <property type="entry name" value="LSM_dom_sf"/>
</dbReference>
<evidence type="ECO:0000313" key="4">
    <source>
        <dbReference type="EMBL" id="TKA48694.1"/>
    </source>
</evidence>
<dbReference type="SMART" id="SM00151">
    <property type="entry name" value="SWIB"/>
    <property type="match status" value="1"/>
</dbReference>
<dbReference type="EMBL" id="NAJP01000003">
    <property type="protein sequence ID" value="TKA48694.1"/>
    <property type="molecule type" value="Genomic_DNA"/>
</dbReference>
<dbReference type="PROSITE" id="PS52002">
    <property type="entry name" value="SM"/>
    <property type="match status" value="1"/>
</dbReference>